<proteinExistence type="predicted"/>
<feature type="domain" description="Porin" evidence="2">
    <location>
        <begin position="7"/>
        <end position="258"/>
    </location>
</feature>
<dbReference type="InterPro" id="IPR033900">
    <property type="entry name" value="Gram_neg_porin_domain"/>
</dbReference>
<evidence type="ECO:0000256" key="1">
    <source>
        <dbReference type="SAM" id="SignalP"/>
    </source>
</evidence>
<reference evidence="3 4" key="1">
    <citation type="submission" date="2016-10" db="EMBL/GenBank/DDBJ databases">
        <authorList>
            <person name="de Groot N.N."/>
        </authorList>
    </citation>
    <scope>NUCLEOTIDE SEQUENCE [LARGE SCALE GENOMIC DNA]</scope>
    <source>
        <strain evidence="3 4">DSM 24677</strain>
    </source>
</reference>
<evidence type="ECO:0000259" key="2">
    <source>
        <dbReference type="Pfam" id="PF13609"/>
    </source>
</evidence>
<dbReference type="Pfam" id="PF13609">
    <property type="entry name" value="Porin_4"/>
    <property type="match status" value="1"/>
</dbReference>
<feature type="signal peptide" evidence="1">
    <location>
        <begin position="1"/>
        <end position="20"/>
    </location>
</feature>
<dbReference type="AlphaFoldDB" id="A0A1H3N1L6"/>
<feature type="chain" id="PRO_5011552978" evidence="1">
    <location>
        <begin position="21"/>
        <end position="270"/>
    </location>
</feature>
<evidence type="ECO:0000313" key="3">
    <source>
        <dbReference type="EMBL" id="SDY82698.1"/>
    </source>
</evidence>
<dbReference type="STRING" id="576131.SAMN05444486_104119"/>
<name>A0A1H3N1L6_9RHOB</name>
<organism evidence="3 4">
    <name type="scientific">Lentibacter algarum</name>
    <dbReference type="NCBI Taxonomy" id="576131"/>
    <lineage>
        <taxon>Bacteria</taxon>
        <taxon>Pseudomonadati</taxon>
        <taxon>Pseudomonadota</taxon>
        <taxon>Alphaproteobacteria</taxon>
        <taxon>Rhodobacterales</taxon>
        <taxon>Roseobacteraceae</taxon>
        <taxon>Lentibacter</taxon>
    </lineage>
</organism>
<keyword evidence="4" id="KW-1185">Reference proteome</keyword>
<sequence>MKKILFATTALVATASVAAADVTFSGFAYAGVRSVENADTDVTQSVRIVADASVETDGGVKFSAHKRLVNGNGSADYGFVKVSSGGAQVTIGNTHGAIRKIARQVIFTGYDNGGLTAATNAPGSVTQNDGSDNIYASYSVGGLTLGLSTQMAEGAGRDTEYGASYTMNGITVAAAATTADTDFWAAKVTGSVAGVSLGLGFNELEETVLTASGSIGAATTVDFGYEDNTAGGRYGVAVNHDLGGNVSLIGDVMQDESDVTTMGLGVYFNF</sequence>
<dbReference type="RefSeq" id="WP_177170711.1">
    <property type="nucleotide sequence ID" value="NZ_FNPR01000004.1"/>
</dbReference>
<gene>
    <name evidence="3" type="ORF">SAMN05444486_104119</name>
</gene>
<dbReference type="GO" id="GO:0015288">
    <property type="term" value="F:porin activity"/>
    <property type="evidence" value="ECO:0007669"/>
    <property type="project" value="InterPro"/>
</dbReference>
<dbReference type="EMBL" id="FNPR01000004">
    <property type="protein sequence ID" value="SDY82698.1"/>
    <property type="molecule type" value="Genomic_DNA"/>
</dbReference>
<dbReference type="Gene3D" id="2.40.160.10">
    <property type="entry name" value="Porin"/>
    <property type="match status" value="1"/>
</dbReference>
<protein>
    <submittedName>
        <fullName evidence="3">Outer membrane protein OmpU</fullName>
    </submittedName>
</protein>
<dbReference type="SUPFAM" id="SSF56935">
    <property type="entry name" value="Porins"/>
    <property type="match status" value="1"/>
</dbReference>
<dbReference type="InterPro" id="IPR023614">
    <property type="entry name" value="Porin_dom_sf"/>
</dbReference>
<dbReference type="GeneID" id="78125758"/>
<keyword evidence="1" id="KW-0732">Signal</keyword>
<dbReference type="Proteomes" id="UP000199026">
    <property type="component" value="Unassembled WGS sequence"/>
</dbReference>
<accession>A0A1H3N1L6</accession>
<dbReference type="GO" id="GO:0016020">
    <property type="term" value="C:membrane"/>
    <property type="evidence" value="ECO:0007669"/>
    <property type="project" value="InterPro"/>
</dbReference>
<evidence type="ECO:0000313" key="4">
    <source>
        <dbReference type="Proteomes" id="UP000199026"/>
    </source>
</evidence>